<dbReference type="SUPFAM" id="SSF55729">
    <property type="entry name" value="Acyl-CoA N-acyltransferases (Nat)"/>
    <property type="match status" value="1"/>
</dbReference>
<organism evidence="2 3">
    <name type="scientific">Pseudoflavonifractor intestinihominis</name>
    <dbReference type="NCBI Taxonomy" id="3133171"/>
    <lineage>
        <taxon>Bacteria</taxon>
        <taxon>Bacillati</taxon>
        <taxon>Bacillota</taxon>
        <taxon>Clostridia</taxon>
        <taxon>Eubacteriales</taxon>
        <taxon>Oscillospiraceae</taxon>
        <taxon>Pseudoflavonifractor</taxon>
    </lineage>
</organism>
<dbReference type="PANTHER" id="PTHR43451">
    <property type="entry name" value="ACETYLTRANSFERASE (GNAT) FAMILY PROTEIN"/>
    <property type="match status" value="1"/>
</dbReference>
<dbReference type="Proteomes" id="UP001464378">
    <property type="component" value="Unassembled WGS sequence"/>
</dbReference>
<evidence type="ECO:0000313" key="3">
    <source>
        <dbReference type="Proteomes" id="UP001464378"/>
    </source>
</evidence>
<comment type="caution">
    <text evidence="2">The sequence shown here is derived from an EMBL/GenBank/DDBJ whole genome shotgun (WGS) entry which is preliminary data.</text>
</comment>
<evidence type="ECO:0000313" key="2">
    <source>
        <dbReference type="EMBL" id="MEQ2444402.1"/>
    </source>
</evidence>
<dbReference type="PROSITE" id="PS51186">
    <property type="entry name" value="GNAT"/>
    <property type="match status" value="1"/>
</dbReference>
<dbReference type="PANTHER" id="PTHR43451:SF1">
    <property type="entry name" value="ACETYLTRANSFERASE"/>
    <property type="match status" value="1"/>
</dbReference>
<keyword evidence="3" id="KW-1185">Reference proteome</keyword>
<protein>
    <submittedName>
        <fullName evidence="2">GNAT family N-acetyltransferase</fullName>
        <ecNumber evidence="2">2.3.1.-</ecNumber>
    </submittedName>
</protein>
<keyword evidence="2" id="KW-0808">Transferase</keyword>
<reference evidence="2 3" key="1">
    <citation type="submission" date="2024-03" db="EMBL/GenBank/DDBJ databases">
        <title>Human intestinal bacterial collection.</title>
        <authorList>
            <person name="Pauvert C."/>
            <person name="Hitch T.C.A."/>
            <person name="Clavel T."/>
        </authorList>
    </citation>
    <scope>NUCLEOTIDE SEQUENCE [LARGE SCALE GENOMIC DNA]</scope>
    <source>
        <strain evidence="2 3">CLA-AP-H29</strain>
    </source>
</reference>
<gene>
    <name evidence="2" type="ORF">WMO64_13125</name>
</gene>
<dbReference type="InterPro" id="IPR016181">
    <property type="entry name" value="Acyl_CoA_acyltransferase"/>
</dbReference>
<name>A0ABV1EAS3_9FIRM</name>
<dbReference type="GO" id="GO:0016746">
    <property type="term" value="F:acyltransferase activity"/>
    <property type="evidence" value="ECO:0007669"/>
    <property type="project" value="UniProtKB-KW"/>
</dbReference>
<sequence length="165" mass="18175">MKLRRYRPEDCRALGALFYDTVHAACTGEYDPRQLDAWAPPEGVDLAAWNESLSAHLTLVAEEDGAIVGFGDMAPDGYLDRLYVAHTHLRRGVASALCAALEQAVPAQRYTTHASRTALPFFLARGWRVVKEQTVERRGVTLNNYVMEKKPSPQGEGGICEANDG</sequence>
<dbReference type="RefSeq" id="WP_294521245.1">
    <property type="nucleotide sequence ID" value="NZ_JBBMFK010000024.1"/>
</dbReference>
<dbReference type="InterPro" id="IPR000182">
    <property type="entry name" value="GNAT_dom"/>
</dbReference>
<dbReference type="Pfam" id="PF13673">
    <property type="entry name" value="Acetyltransf_10"/>
    <property type="match status" value="1"/>
</dbReference>
<proteinExistence type="predicted"/>
<dbReference type="CDD" id="cd04301">
    <property type="entry name" value="NAT_SF"/>
    <property type="match status" value="1"/>
</dbReference>
<dbReference type="EC" id="2.3.1.-" evidence="2"/>
<dbReference type="Gene3D" id="3.40.630.30">
    <property type="match status" value="1"/>
</dbReference>
<dbReference type="EMBL" id="JBBMFK010000024">
    <property type="protein sequence ID" value="MEQ2444402.1"/>
    <property type="molecule type" value="Genomic_DNA"/>
</dbReference>
<keyword evidence="2" id="KW-0012">Acyltransferase</keyword>
<evidence type="ECO:0000259" key="1">
    <source>
        <dbReference type="PROSITE" id="PS51186"/>
    </source>
</evidence>
<accession>A0ABV1EAS3</accession>
<dbReference type="InterPro" id="IPR052564">
    <property type="entry name" value="N-acetyltrans/Recomb-assoc"/>
</dbReference>
<feature type="domain" description="N-acetyltransferase" evidence="1">
    <location>
        <begin position="1"/>
        <end position="152"/>
    </location>
</feature>